<dbReference type="NCBIfam" id="NF003507">
    <property type="entry name" value="PRK05170.2-5"/>
    <property type="match status" value="1"/>
</dbReference>
<reference evidence="3" key="1">
    <citation type="journal article" date="2019" name="Int. J. Syst. Evol. Microbiol.">
        <title>The Global Catalogue of Microorganisms (GCM) 10K type strain sequencing project: providing services to taxonomists for standard genome sequencing and annotation.</title>
        <authorList>
            <consortium name="The Broad Institute Genomics Platform"/>
            <consortium name="The Broad Institute Genome Sequencing Center for Infectious Disease"/>
            <person name="Wu L."/>
            <person name="Ma J."/>
        </authorList>
    </citation>
    <scope>NUCLEOTIDE SEQUENCE [LARGE SCALE GENOMIC DNA]</scope>
    <source>
        <strain evidence="3">KCTC 22280</strain>
    </source>
</reference>
<dbReference type="HAMAP" id="MF_00676">
    <property type="entry name" value="UPF0260"/>
    <property type="match status" value="1"/>
</dbReference>
<dbReference type="InterPro" id="IPR005358">
    <property type="entry name" value="Puta_zinc/iron-chelating_dom"/>
</dbReference>
<dbReference type="Proteomes" id="UP000601597">
    <property type="component" value="Unassembled WGS sequence"/>
</dbReference>
<sequence>MIAEIPFWQRKRLAEMTAAEWESLCDGCGKCCLVKLQDEDTDEVYYTDLACSQMDTTSCQCQSYSNRQQVVPECTVLTPDNIDQFHWLPFTCAYRTLAEGRPLPSWHPLRSGDPATVHEAGVSVARRVTPADQVPQQDWQEHIIHWVL</sequence>
<dbReference type="InterPro" id="IPR008228">
    <property type="entry name" value="UCP006173"/>
</dbReference>
<protein>
    <recommendedName>
        <fullName evidence="1">UPF0260 protein GCM10007071_32560</fullName>
    </recommendedName>
</protein>
<dbReference type="NCBIfam" id="NF003501">
    <property type="entry name" value="PRK05170.1-5"/>
    <property type="match status" value="1"/>
</dbReference>
<evidence type="ECO:0000256" key="1">
    <source>
        <dbReference type="HAMAP-Rule" id="MF_00676"/>
    </source>
</evidence>
<evidence type="ECO:0000313" key="3">
    <source>
        <dbReference type="Proteomes" id="UP000601597"/>
    </source>
</evidence>
<proteinExistence type="inferred from homology"/>
<keyword evidence="3" id="KW-1185">Reference proteome</keyword>
<dbReference type="EMBL" id="BMXV01000008">
    <property type="protein sequence ID" value="GGY82572.1"/>
    <property type="molecule type" value="Genomic_DNA"/>
</dbReference>
<comment type="similarity">
    <text evidence="1">Belongs to the UPF0260 family.</text>
</comment>
<dbReference type="PANTHER" id="PTHR37421">
    <property type="entry name" value="UPF0260 PROTEIN YCGN"/>
    <property type="match status" value="1"/>
</dbReference>
<gene>
    <name evidence="2" type="primary">ycgN</name>
    <name evidence="2" type="ORF">GCM10007071_32560</name>
</gene>
<organism evidence="2 3">
    <name type="scientific">Marinobacter zhanjiangensis</name>
    <dbReference type="NCBI Taxonomy" id="578215"/>
    <lineage>
        <taxon>Bacteria</taxon>
        <taxon>Pseudomonadati</taxon>
        <taxon>Pseudomonadota</taxon>
        <taxon>Gammaproteobacteria</taxon>
        <taxon>Pseudomonadales</taxon>
        <taxon>Marinobacteraceae</taxon>
        <taxon>Marinobacter</taxon>
    </lineage>
</organism>
<comment type="caution">
    <text evidence="2">The sequence shown here is derived from an EMBL/GenBank/DDBJ whole genome shotgun (WGS) entry which is preliminary data.</text>
</comment>
<accession>A0ABQ3B7Z3</accession>
<dbReference type="RefSeq" id="WP_189577901.1">
    <property type="nucleotide sequence ID" value="NZ_BMXV01000008.1"/>
</dbReference>
<dbReference type="Pfam" id="PF03692">
    <property type="entry name" value="CxxCxxCC"/>
    <property type="match status" value="1"/>
</dbReference>
<dbReference type="PANTHER" id="PTHR37421:SF1">
    <property type="entry name" value="UPF0260 PROTEIN YCGN"/>
    <property type="match status" value="1"/>
</dbReference>
<name>A0ABQ3B7Z3_9GAMM</name>
<evidence type="ECO:0000313" key="2">
    <source>
        <dbReference type="EMBL" id="GGY82572.1"/>
    </source>
</evidence>
<dbReference type="PIRSF" id="PIRSF006173">
    <property type="entry name" value="UCP006173"/>
    <property type="match status" value="1"/>
</dbReference>